<dbReference type="SUPFAM" id="SSF54495">
    <property type="entry name" value="UBC-like"/>
    <property type="match status" value="1"/>
</dbReference>
<evidence type="ECO:0000313" key="4">
    <source>
        <dbReference type="EMBL" id="OHT08070.1"/>
    </source>
</evidence>
<dbReference type="PROSITE" id="PS50127">
    <property type="entry name" value="UBC_2"/>
    <property type="match status" value="1"/>
</dbReference>
<dbReference type="VEuPathDB" id="TrichDB:TRFO_23620"/>
<evidence type="ECO:0000256" key="2">
    <source>
        <dbReference type="SAM" id="Phobius"/>
    </source>
</evidence>
<evidence type="ECO:0000259" key="3">
    <source>
        <dbReference type="PROSITE" id="PS50127"/>
    </source>
</evidence>
<dbReference type="PANTHER" id="PTHR24067">
    <property type="entry name" value="UBIQUITIN-CONJUGATING ENZYME E2"/>
    <property type="match status" value="1"/>
</dbReference>
<dbReference type="RefSeq" id="XP_068361206.1">
    <property type="nucleotide sequence ID" value="XM_068503259.1"/>
</dbReference>
<evidence type="ECO:0000256" key="1">
    <source>
        <dbReference type="SAM" id="MobiDB-lite"/>
    </source>
</evidence>
<comment type="caution">
    <text evidence="4">The sequence shown here is derived from an EMBL/GenBank/DDBJ whole genome shotgun (WGS) entry which is preliminary data.</text>
</comment>
<keyword evidence="2" id="KW-0472">Membrane</keyword>
<dbReference type="Gene3D" id="3.10.110.10">
    <property type="entry name" value="Ubiquitin Conjugating Enzyme"/>
    <property type="match status" value="1"/>
</dbReference>
<feature type="compositionally biased region" description="Basic and acidic residues" evidence="1">
    <location>
        <begin position="196"/>
        <end position="236"/>
    </location>
</feature>
<sequence length="271" mass="31645">MHNTNSQSVRRLMSELRSIQFHPDKNYTARPVSEDDFFVWHFIIRGPPDTPFENGIYHGRIVFPSEYPLEPPDIYFLTPNGRFETNKRICLSITSYHPESWKPSWDVCHLLVALIAFLPTEDKGIGYIKASDEERRLLAEKSREWHCNQCLLHLDGEEPQKVSSPENENHSHNLDKLETQPENNKDNIETQNNNTETKENNDQSESLKEKLQKLTKFDENETAEEKIEVESEKEEKKIEKNSSLFHPFLDIPLALLIIFLFAFLTRVAFSS</sequence>
<dbReference type="Proteomes" id="UP000179807">
    <property type="component" value="Unassembled WGS sequence"/>
</dbReference>
<feature type="region of interest" description="Disordered" evidence="1">
    <location>
        <begin position="158"/>
        <end position="236"/>
    </location>
</feature>
<keyword evidence="2" id="KW-1133">Transmembrane helix</keyword>
<accession>A0A1J4KEP6</accession>
<dbReference type="GeneID" id="94837963"/>
<dbReference type="InterPro" id="IPR000608">
    <property type="entry name" value="UBC"/>
</dbReference>
<dbReference type="InterPro" id="IPR016135">
    <property type="entry name" value="UBQ-conjugating_enzyme/RWD"/>
</dbReference>
<dbReference type="SMART" id="SM00212">
    <property type="entry name" value="UBCc"/>
    <property type="match status" value="1"/>
</dbReference>
<proteinExistence type="predicted"/>
<dbReference type="OrthoDB" id="1158011at2759"/>
<dbReference type="FunFam" id="3.10.110.10:FF:000086">
    <property type="entry name" value="Ubiquitin-conjugating enzyme E2 J1"/>
    <property type="match status" value="1"/>
</dbReference>
<evidence type="ECO:0000313" key="5">
    <source>
        <dbReference type="Proteomes" id="UP000179807"/>
    </source>
</evidence>
<keyword evidence="2" id="KW-0812">Transmembrane</keyword>
<dbReference type="InterPro" id="IPR050113">
    <property type="entry name" value="Ub_conjugating_enzyme"/>
</dbReference>
<keyword evidence="5" id="KW-1185">Reference proteome</keyword>
<dbReference type="Pfam" id="PF00179">
    <property type="entry name" value="UQ_con"/>
    <property type="match status" value="1"/>
</dbReference>
<protein>
    <submittedName>
        <fullName evidence="4">Ubiquitin-conjugating enzyme E2 6</fullName>
    </submittedName>
</protein>
<organism evidence="4 5">
    <name type="scientific">Tritrichomonas foetus</name>
    <dbReference type="NCBI Taxonomy" id="1144522"/>
    <lineage>
        <taxon>Eukaryota</taxon>
        <taxon>Metamonada</taxon>
        <taxon>Parabasalia</taxon>
        <taxon>Tritrichomonadida</taxon>
        <taxon>Tritrichomonadidae</taxon>
        <taxon>Tritrichomonas</taxon>
    </lineage>
</organism>
<dbReference type="EMBL" id="MLAK01000679">
    <property type="protein sequence ID" value="OHT08070.1"/>
    <property type="molecule type" value="Genomic_DNA"/>
</dbReference>
<gene>
    <name evidence="4" type="primary">UBC6</name>
    <name evidence="4" type="ORF">TRFO_23620</name>
</gene>
<reference evidence="4" key="1">
    <citation type="submission" date="2016-10" db="EMBL/GenBank/DDBJ databases">
        <authorList>
            <person name="Benchimol M."/>
            <person name="Almeida L.G."/>
            <person name="Vasconcelos A.T."/>
            <person name="Perreira-Neves A."/>
            <person name="Rosa I.A."/>
            <person name="Tasca T."/>
            <person name="Bogo M.R."/>
            <person name="de Souza W."/>
        </authorList>
    </citation>
    <scope>NUCLEOTIDE SEQUENCE [LARGE SCALE GENOMIC DNA]</scope>
    <source>
        <strain evidence="4">K</strain>
    </source>
</reference>
<feature type="compositionally biased region" description="Basic and acidic residues" evidence="1">
    <location>
        <begin position="167"/>
        <end position="188"/>
    </location>
</feature>
<name>A0A1J4KEP6_9EUKA</name>
<dbReference type="AlphaFoldDB" id="A0A1J4KEP6"/>
<feature type="transmembrane region" description="Helical" evidence="2">
    <location>
        <begin position="251"/>
        <end position="269"/>
    </location>
</feature>
<dbReference type="CDD" id="cd23799">
    <property type="entry name" value="UBCc_UBE2J"/>
    <property type="match status" value="1"/>
</dbReference>
<feature type="domain" description="UBC core" evidence="3">
    <location>
        <begin position="7"/>
        <end position="158"/>
    </location>
</feature>